<organism evidence="1 2">
    <name type="scientific">Meganyctiphanes norvegica</name>
    <name type="common">Northern krill</name>
    <name type="synonym">Thysanopoda norvegica</name>
    <dbReference type="NCBI Taxonomy" id="48144"/>
    <lineage>
        <taxon>Eukaryota</taxon>
        <taxon>Metazoa</taxon>
        <taxon>Ecdysozoa</taxon>
        <taxon>Arthropoda</taxon>
        <taxon>Crustacea</taxon>
        <taxon>Multicrustacea</taxon>
        <taxon>Malacostraca</taxon>
        <taxon>Eumalacostraca</taxon>
        <taxon>Eucarida</taxon>
        <taxon>Euphausiacea</taxon>
        <taxon>Euphausiidae</taxon>
        <taxon>Meganyctiphanes</taxon>
    </lineage>
</organism>
<keyword evidence="2" id="KW-1185">Reference proteome</keyword>
<comment type="caution">
    <text evidence="1">The sequence shown here is derived from an EMBL/GenBank/DDBJ whole genome shotgun (WGS) entry which is preliminary data.</text>
</comment>
<gene>
    <name evidence="1" type="ORF">MNOR_LOCUS39816</name>
</gene>
<evidence type="ECO:0000313" key="2">
    <source>
        <dbReference type="Proteomes" id="UP001497623"/>
    </source>
</evidence>
<name>A0AAV2SP61_MEGNR</name>
<dbReference type="Proteomes" id="UP001497623">
    <property type="component" value="Unassembled WGS sequence"/>
</dbReference>
<sequence>MSEFHSASRTYSKETNNCLMLNGENTTLQLMPISKTLNNCSISDKRAERDKIKRLKNCFRKLLSPLMRFFPLVHAVGSLLYRTTDLVTDVIFATRMCSITGSCGCVWFERGPYGWPGWEGYAWGPEACWQTCNHYQTLDKSVTNATDTYPTHYCYAK</sequence>
<dbReference type="EMBL" id="CAXKWB010109568">
    <property type="protein sequence ID" value="CAL4231814.1"/>
    <property type="molecule type" value="Genomic_DNA"/>
</dbReference>
<proteinExistence type="predicted"/>
<feature type="non-terminal residue" evidence="1">
    <location>
        <position position="157"/>
    </location>
</feature>
<reference evidence="1 2" key="1">
    <citation type="submission" date="2024-05" db="EMBL/GenBank/DDBJ databases">
        <authorList>
            <person name="Wallberg A."/>
        </authorList>
    </citation>
    <scope>NUCLEOTIDE SEQUENCE [LARGE SCALE GENOMIC DNA]</scope>
</reference>
<accession>A0AAV2SP61</accession>
<protein>
    <submittedName>
        <fullName evidence="1">Uncharacterized protein</fullName>
    </submittedName>
</protein>
<dbReference type="AlphaFoldDB" id="A0AAV2SP61"/>
<evidence type="ECO:0000313" key="1">
    <source>
        <dbReference type="EMBL" id="CAL4231814.1"/>
    </source>
</evidence>